<feature type="transmembrane region" description="Helical" evidence="9">
    <location>
        <begin position="288"/>
        <end position="307"/>
    </location>
</feature>
<keyword evidence="4 9" id="KW-0812">Transmembrane</keyword>
<dbReference type="GO" id="GO:0016020">
    <property type="term" value="C:membrane"/>
    <property type="evidence" value="ECO:0007669"/>
    <property type="project" value="UniProtKB-SubCell"/>
</dbReference>
<gene>
    <name evidence="10" type="ORF">EHP00_2101</name>
</gene>
<evidence type="ECO:0000313" key="11">
    <source>
        <dbReference type="Proteomes" id="UP000192758"/>
    </source>
</evidence>
<keyword evidence="6 9" id="KW-0067">ATP-binding</keyword>
<dbReference type="VEuPathDB" id="MicrosporidiaDB:EHP00_2101"/>
<feature type="transmembrane region" description="Helical" evidence="9">
    <location>
        <begin position="213"/>
        <end position="239"/>
    </location>
</feature>
<keyword evidence="8 9" id="KW-0472">Membrane</keyword>
<evidence type="ECO:0000256" key="2">
    <source>
        <dbReference type="ARBA" id="ARBA00007127"/>
    </source>
</evidence>
<feature type="transmembrane region" description="Helical" evidence="9">
    <location>
        <begin position="155"/>
        <end position="175"/>
    </location>
</feature>
<comment type="subcellular location">
    <subcellularLocation>
        <location evidence="1 9">Membrane</location>
        <topology evidence="1 9">Multi-pass membrane protein</topology>
    </subcellularLocation>
</comment>
<feature type="transmembrane region" description="Helical" evidence="9">
    <location>
        <begin position="408"/>
        <end position="431"/>
    </location>
</feature>
<keyword evidence="3 9" id="KW-0813">Transport</keyword>
<dbReference type="STRING" id="646526.A0A1W0E3S8"/>
<name>A0A1W0E3S8_9MICR</name>
<feature type="transmembrane region" description="Helical" evidence="9">
    <location>
        <begin position="354"/>
        <end position="378"/>
    </location>
</feature>
<feature type="transmembrane region" description="Helical" evidence="9">
    <location>
        <begin position="438"/>
        <end position="462"/>
    </location>
</feature>
<comment type="similarity">
    <text evidence="2 9">Belongs to the ADP/ATP translocase tlc family.</text>
</comment>
<evidence type="ECO:0000256" key="4">
    <source>
        <dbReference type="ARBA" id="ARBA00022692"/>
    </source>
</evidence>
<feature type="transmembrane region" description="Helical" evidence="9">
    <location>
        <begin position="563"/>
        <end position="586"/>
    </location>
</feature>
<comment type="caution">
    <text evidence="10">The sequence shown here is derived from an EMBL/GenBank/DDBJ whole genome shotgun (WGS) entry which is preliminary data.</text>
</comment>
<feature type="transmembrane region" description="Helical" evidence="9">
    <location>
        <begin position="89"/>
        <end position="106"/>
    </location>
</feature>
<dbReference type="OrthoDB" id="2190844at2759"/>
<protein>
    <recommendedName>
        <fullName evidence="9">ADP,ATP carrier protein</fullName>
    </recommendedName>
</protein>
<evidence type="ECO:0000256" key="1">
    <source>
        <dbReference type="ARBA" id="ARBA00004141"/>
    </source>
</evidence>
<evidence type="ECO:0000256" key="3">
    <source>
        <dbReference type="ARBA" id="ARBA00022448"/>
    </source>
</evidence>
<dbReference type="AlphaFoldDB" id="A0A1W0E3S8"/>
<evidence type="ECO:0000256" key="5">
    <source>
        <dbReference type="ARBA" id="ARBA00022741"/>
    </source>
</evidence>
<evidence type="ECO:0000256" key="6">
    <source>
        <dbReference type="ARBA" id="ARBA00022840"/>
    </source>
</evidence>
<dbReference type="EMBL" id="MNPJ01000024">
    <property type="protein sequence ID" value="OQS53883.1"/>
    <property type="molecule type" value="Genomic_DNA"/>
</dbReference>
<dbReference type="PANTHER" id="PTHR31187">
    <property type="match status" value="1"/>
</dbReference>
<evidence type="ECO:0000256" key="7">
    <source>
        <dbReference type="ARBA" id="ARBA00022989"/>
    </source>
</evidence>
<evidence type="ECO:0000313" key="10">
    <source>
        <dbReference type="EMBL" id="OQS53883.1"/>
    </source>
</evidence>
<dbReference type="GO" id="GO:0005524">
    <property type="term" value="F:ATP binding"/>
    <property type="evidence" value="ECO:0007669"/>
    <property type="project" value="UniProtKB-KW"/>
</dbReference>
<keyword evidence="7 9" id="KW-1133">Transmembrane helix</keyword>
<reference evidence="10 11" key="1">
    <citation type="journal article" date="2017" name="Environ. Microbiol.">
        <title>Decay of the glycolytic pathway and adaptation to intranuclear parasitism within Enterocytozoonidae microsporidia.</title>
        <authorList>
            <person name="Wiredu Boakye D."/>
            <person name="Jaroenlak P."/>
            <person name="Prachumwat A."/>
            <person name="Williams T.A."/>
            <person name="Bateman K.S."/>
            <person name="Itsathitphaisarn O."/>
            <person name="Sritunyalucksana K."/>
            <person name="Paszkiewicz K.H."/>
            <person name="Moore K.A."/>
            <person name="Stentiford G.D."/>
            <person name="Williams B.A."/>
        </authorList>
    </citation>
    <scope>NUCLEOTIDE SEQUENCE [LARGE SCALE GENOMIC DNA]</scope>
    <source>
        <strain evidence="10 11">TH1</strain>
    </source>
</reference>
<dbReference type="GO" id="GO:0005471">
    <property type="term" value="F:ATP:ADP antiporter activity"/>
    <property type="evidence" value="ECO:0007669"/>
    <property type="project" value="InterPro"/>
</dbReference>
<dbReference type="InterPro" id="IPR004667">
    <property type="entry name" value="ADP_ATP_car_bac_type"/>
</dbReference>
<dbReference type="Pfam" id="PF03219">
    <property type="entry name" value="TLC"/>
    <property type="match status" value="1"/>
</dbReference>
<evidence type="ECO:0000256" key="8">
    <source>
        <dbReference type="ARBA" id="ARBA00023136"/>
    </source>
</evidence>
<keyword evidence="11" id="KW-1185">Reference proteome</keyword>
<accession>A0A1W0E3S8</accession>
<dbReference type="PANTHER" id="PTHR31187:SF1">
    <property type="entry name" value="ADP,ATP CARRIER PROTEIN 1"/>
    <property type="match status" value="1"/>
</dbReference>
<keyword evidence="5 9" id="KW-0547">Nucleotide-binding</keyword>
<sequence>MRNENFGKGDTFKEDSKKLMGESSYYQNKELFTNGSRNHIFTATSTVEKTVNVDEKVMSFEEYEEEVKKVKNTKLGSFLTIIRSEYKRVFLSITCYFVVCFLYSFVRQFRDVIVFDVFDDPGLVNWFELISFIMAIFIFKIFTKICRKYGVNKGVDLYMISCASIFGGFIALIAFDRFVFSTKGGYCEELFNGNLASIRHVSIFLRPAKLLNLFFMTIFSVFLEVSSSFLISVIFMTYLSSNITHEQNQRYLFPILFGANMALFFSVYAVKLTVKQINKFSVASTSWVFYSIFILMLILLYGIIFGLKKVLDYEWKKPLYIGQPILGNLPQKNKKAENKTSFLEALKTIFKTKWLMGICTLALFYNISSVIVTSQSFYSYAAHADYYAANPLMINKPGFIPTKSNVSVFYKSTECIITSMATMILMLLPVFKKIFEIFGVLSFGSIVIFWPIINFAVCYFFAAINYPFTNNGNTILCNLGISKTKPNFEAESALICALNIAAKVSKYSFYDIIKESVSSKIDPQNKVFYKGIFDGIMPKTGKLFCVAYFILMTSILNKNDVRYFSAVSLIFLVGMGSVAMYSTILLHKAYKKAINTNKYL</sequence>
<organism evidence="10 11">
    <name type="scientific">Ecytonucleospora hepatopenaei</name>
    <dbReference type="NCBI Taxonomy" id="646526"/>
    <lineage>
        <taxon>Eukaryota</taxon>
        <taxon>Fungi</taxon>
        <taxon>Fungi incertae sedis</taxon>
        <taxon>Microsporidia</taxon>
        <taxon>Enterocytozoonidae</taxon>
        <taxon>Ecytonucleospora</taxon>
    </lineage>
</organism>
<feature type="transmembrane region" description="Helical" evidence="9">
    <location>
        <begin position="251"/>
        <end position="268"/>
    </location>
</feature>
<feature type="transmembrane region" description="Helical" evidence="9">
    <location>
        <begin position="126"/>
        <end position="143"/>
    </location>
</feature>
<proteinExistence type="inferred from homology"/>
<evidence type="ECO:0000256" key="9">
    <source>
        <dbReference type="RuleBase" id="RU363121"/>
    </source>
</evidence>
<dbReference type="Proteomes" id="UP000192758">
    <property type="component" value="Unassembled WGS sequence"/>
</dbReference>